<dbReference type="RefSeq" id="WP_133602097.1">
    <property type="nucleotide sequence ID" value="NZ_SNXE01000001.1"/>
</dbReference>
<proteinExistence type="predicted"/>
<name>A0A4R6NC41_9BURK</name>
<accession>A0A4R6NC41</accession>
<feature type="signal peptide" evidence="1">
    <location>
        <begin position="1"/>
        <end position="21"/>
    </location>
</feature>
<organism evidence="2 3">
    <name type="scientific">Roseateles asaccharophilus</name>
    <dbReference type="NCBI Taxonomy" id="582607"/>
    <lineage>
        <taxon>Bacteria</taxon>
        <taxon>Pseudomonadati</taxon>
        <taxon>Pseudomonadota</taxon>
        <taxon>Betaproteobacteria</taxon>
        <taxon>Burkholderiales</taxon>
        <taxon>Sphaerotilaceae</taxon>
        <taxon>Roseateles</taxon>
    </lineage>
</organism>
<keyword evidence="1" id="KW-0732">Signal</keyword>
<evidence type="ECO:0000313" key="3">
    <source>
        <dbReference type="Proteomes" id="UP000295357"/>
    </source>
</evidence>
<gene>
    <name evidence="2" type="ORF">DFR39_101672</name>
</gene>
<evidence type="ECO:0000256" key="1">
    <source>
        <dbReference type="SAM" id="SignalP"/>
    </source>
</evidence>
<dbReference type="Proteomes" id="UP000295357">
    <property type="component" value="Unassembled WGS sequence"/>
</dbReference>
<evidence type="ECO:0000313" key="2">
    <source>
        <dbReference type="EMBL" id="TDP13198.1"/>
    </source>
</evidence>
<keyword evidence="3" id="KW-1185">Reference proteome</keyword>
<dbReference type="EMBL" id="SNXE01000001">
    <property type="protein sequence ID" value="TDP13198.1"/>
    <property type="molecule type" value="Genomic_DNA"/>
</dbReference>
<reference evidence="2 3" key="1">
    <citation type="submission" date="2019-03" db="EMBL/GenBank/DDBJ databases">
        <title>Genomic Encyclopedia of Type Strains, Phase IV (KMG-IV): sequencing the most valuable type-strain genomes for metagenomic binning, comparative biology and taxonomic classification.</title>
        <authorList>
            <person name="Goeker M."/>
        </authorList>
    </citation>
    <scope>NUCLEOTIDE SEQUENCE [LARGE SCALE GENOMIC DNA]</scope>
    <source>
        <strain evidence="2 3">DSM 25082</strain>
    </source>
</reference>
<dbReference type="AlphaFoldDB" id="A0A4R6NC41"/>
<dbReference type="OrthoDB" id="6881973at2"/>
<sequence>MKHRLLLPLLLAALLAAPVQAHEGHDEAPAAATGQALPRFAASSELFELVGVLDGRQLTLYLDHAASNAPVQGATLELDFGGAKLKPVPKSEGEGQGEFTLQLEREPQPGLIPVTATVLAGNESDLLAGELDLHAHEPAAPAASARWKYIAAGALALLGLGAGLRLGRQRRAAA</sequence>
<protein>
    <submittedName>
        <fullName evidence="2">Uncharacterized protein</fullName>
    </submittedName>
</protein>
<feature type="chain" id="PRO_5020588170" evidence="1">
    <location>
        <begin position="22"/>
        <end position="174"/>
    </location>
</feature>
<comment type="caution">
    <text evidence="2">The sequence shown here is derived from an EMBL/GenBank/DDBJ whole genome shotgun (WGS) entry which is preliminary data.</text>
</comment>